<feature type="chain" id="PRO_5047492231" evidence="1">
    <location>
        <begin position="24"/>
        <end position="168"/>
    </location>
</feature>
<reference evidence="2 3" key="1">
    <citation type="submission" date="2023-05" db="EMBL/GenBank/DDBJ databases">
        <title>Chelatococcus sp. nov., a moderately thermophilic bacterium isolated from hot spring microbial mat.</title>
        <authorList>
            <person name="Hu C.-J."/>
            <person name="Li W.-J."/>
        </authorList>
    </citation>
    <scope>NUCLEOTIDE SEQUENCE [LARGE SCALE GENOMIC DNA]</scope>
    <source>
        <strain evidence="2 3">SYSU G07232</strain>
    </source>
</reference>
<proteinExistence type="predicted"/>
<protein>
    <submittedName>
        <fullName evidence="2">Uncharacterized protein</fullName>
    </submittedName>
</protein>
<dbReference type="EMBL" id="JASJEV010000008">
    <property type="protein sequence ID" value="MDJ1159231.1"/>
    <property type="molecule type" value="Genomic_DNA"/>
</dbReference>
<evidence type="ECO:0000313" key="2">
    <source>
        <dbReference type="EMBL" id="MDJ1159231.1"/>
    </source>
</evidence>
<name>A0ABT7AIL9_9HYPH</name>
<dbReference type="RefSeq" id="WP_283741233.1">
    <property type="nucleotide sequence ID" value="NZ_JASJEV010000008.1"/>
</dbReference>
<dbReference type="PROSITE" id="PS51318">
    <property type="entry name" value="TAT"/>
    <property type="match status" value="1"/>
</dbReference>
<evidence type="ECO:0000313" key="3">
    <source>
        <dbReference type="Proteomes" id="UP001321492"/>
    </source>
</evidence>
<sequence>MSLSRRALLAGLAAAGLTGRAVAQAGGQVFSRIAVDVSALRVQGLGPWADLVAESLDDSLRREFVGRIAPGARGAPMLVARINGMSLPAYVGSGGGPRFNGSGGNGTNDYLDGELLVVTAGGRQVLERKPILSAVPAASAGAWYQPDIDRQRVLALTRHFAGWARRMI</sequence>
<organism evidence="2 3">
    <name type="scientific">Chelatococcus albus</name>
    <dbReference type="NCBI Taxonomy" id="3047466"/>
    <lineage>
        <taxon>Bacteria</taxon>
        <taxon>Pseudomonadati</taxon>
        <taxon>Pseudomonadota</taxon>
        <taxon>Alphaproteobacteria</taxon>
        <taxon>Hyphomicrobiales</taxon>
        <taxon>Chelatococcaceae</taxon>
        <taxon>Chelatococcus</taxon>
    </lineage>
</organism>
<comment type="caution">
    <text evidence="2">The sequence shown here is derived from an EMBL/GenBank/DDBJ whole genome shotgun (WGS) entry which is preliminary data.</text>
</comment>
<keyword evidence="1" id="KW-0732">Signal</keyword>
<feature type="signal peptide" evidence="1">
    <location>
        <begin position="1"/>
        <end position="23"/>
    </location>
</feature>
<keyword evidence="3" id="KW-1185">Reference proteome</keyword>
<dbReference type="InterPro" id="IPR006311">
    <property type="entry name" value="TAT_signal"/>
</dbReference>
<accession>A0ABT7AIL9</accession>
<evidence type="ECO:0000256" key="1">
    <source>
        <dbReference type="SAM" id="SignalP"/>
    </source>
</evidence>
<gene>
    <name evidence="2" type="ORF">QNA08_13405</name>
</gene>
<dbReference type="Proteomes" id="UP001321492">
    <property type="component" value="Unassembled WGS sequence"/>
</dbReference>